<feature type="region of interest" description="Disordered" evidence="1">
    <location>
        <begin position="58"/>
        <end position="86"/>
    </location>
</feature>
<gene>
    <name evidence="2" type="ORF">E4U09_000792</name>
</gene>
<name>A0A9P7TZ83_9HYPO</name>
<feature type="compositionally biased region" description="Polar residues" evidence="1">
    <location>
        <begin position="77"/>
        <end position="86"/>
    </location>
</feature>
<reference evidence="2 3" key="1">
    <citation type="journal article" date="2020" name="bioRxiv">
        <title>Whole genome comparisons of ergot fungi reveals the divergence and evolution of species within the genus Claviceps are the result of varying mechanisms driving genome evolution and host range expansion.</title>
        <authorList>
            <person name="Wyka S.A."/>
            <person name="Mondo S.J."/>
            <person name="Liu M."/>
            <person name="Dettman J."/>
            <person name="Nalam V."/>
            <person name="Broders K.D."/>
        </authorList>
    </citation>
    <scope>NUCLEOTIDE SEQUENCE [LARGE SCALE GENOMIC DNA]</scope>
    <source>
        <strain evidence="2 3">Clav52</strain>
    </source>
</reference>
<proteinExistence type="predicted"/>
<dbReference type="EMBL" id="SRRH01001235">
    <property type="protein sequence ID" value="KAG6282128.1"/>
    <property type="molecule type" value="Genomic_DNA"/>
</dbReference>
<keyword evidence="3" id="KW-1185">Reference proteome</keyword>
<dbReference type="Proteomes" id="UP000707071">
    <property type="component" value="Unassembled WGS sequence"/>
</dbReference>
<evidence type="ECO:0000313" key="3">
    <source>
        <dbReference type="Proteomes" id="UP000707071"/>
    </source>
</evidence>
<sequence>MPTAAARRMTIVARVLGIDAYNNIYSAASAIDVHCDRAIDGDATPACDAMEARQFEANGRTALQIPATPPTKRKRTNIPQSNDIPQ</sequence>
<evidence type="ECO:0000256" key="1">
    <source>
        <dbReference type="SAM" id="MobiDB-lite"/>
    </source>
</evidence>
<evidence type="ECO:0000313" key="2">
    <source>
        <dbReference type="EMBL" id="KAG6282128.1"/>
    </source>
</evidence>
<accession>A0A9P7TZ83</accession>
<protein>
    <submittedName>
        <fullName evidence="2">Uncharacterized protein</fullName>
    </submittedName>
</protein>
<organism evidence="2 3">
    <name type="scientific">Claviceps aff. purpurea</name>
    <dbReference type="NCBI Taxonomy" id="1967640"/>
    <lineage>
        <taxon>Eukaryota</taxon>
        <taxon>Fungi</taxon>
        <taxon>Dikarya</taxon>
        <taxon>Ascomycota</taxon>
        <taxon>Pezizomycotina</taxon>
        <taxon>Sordariomycetes</taxon>
        <taxon>Hypocreomycetidae</taxon>
        <taxon>Hypocreales</taxon>
        <taxon>Clavicipitaceae</taxon>
        <taxon>Claviceps</taxon>
    </lineage>
</organism>
<dbReference type="AlphaFoldDB" id="A0A9P7TZ83"/>
<comment type="caution">
    <text evidence="2">The sequence shown here is derived from an EMBL/GenBank/DDBJ whole genome shotgun (WGS) entry which is preliminary data.</text>
</comment>